<evidence type="ECO:0000256" key="5">
    <source>
        <dbReference type="ARBA" id="ARBA00023136"/>
    </source>
</evidence>
<comment type="similarity">
    <text evidence="2 6">Belongs to the YIP1 family.</text>
</comment>
<keyword evidence="5 6" id="KW-0472">Membrane</keyword>
<organism evidence="9 10">
    <name type="scientific">Tetraparma gracilis</name>
    <dbReference type="NCBI Taxonomy" id="2962635"/>
    <lineage>
        <taxon>Eukaryota</taxon>
        <taxon>Sar</taxon>
        <taxon>Stramenopiles</taxon>
        <taxon>Ochrophyta</taxon>
        <taxon>Bolidophyceae</taxon>
        <taxon>Parmales</taxon>
        <taxon>Triparmaceae</taxon>
        <taxon>Tetraparma</taxon>
    </lineage>
</organism>
<evidence type="ECO:0000256" key="1">
    <source>
        <dbReference type="ARBA" id="ARBA00004141"/>
    </source>
</evidence>
<evidence type="ECO:0000313" key="10">
    <source>
        <dbReference type="Proteomes" id="UP001165060"/>
    </source>
</evidence>
<name>A0ABQ6MNX2_9STRA</name>
<dbReference type="Pfam" id="PF04893">
    <property type="entry name" value="Yip1"/>
    <property type="match status" value="1"/>
</dbReference>
<evidence type="ECO:0000256" key="3">
    <source>
        <dbReference type="ARBA" id="ARBA00022692"/>
    </source>
</evidence>
<dbReference type="PANTHER" id="PTHR12822:SF2">
    <property type="entry name" value="PROTEIN YIPF"/>
    <property type="match status" value="1"/>
</dbReference>
<accession>A0ABQ6MNX2</accession>
<dbReference type="EMBL" id="BRYB01000436">
    <property type="protein sequence ID" value="GMI30009.1"/>
    <property type="molecule type" value="Genomic_DNA"/>
</dbReference>
<feature type="transmembrane region" description="Helical" evidence="6">
    <location>
        <begin position="119"/>
        <end position="139"/>
    </location>
</feature>
<evidence type="ECO:0000256" key="2">
    <source>
        <dbReference type="ARBA" id="ARBA00010596"/>
    </source>
</evidence>
<feature type="transmembrane region" description="Helical" evidence="6">
    <location>
        <begin position="216"/>
        <end position="236"/>
    </location>
</feature>
<evidence type="ECO:0000256" key="4">
    <source>
        <dbReference type="ARBA" id="ARBA00022989"/>
    </source>
</evidence>
<feature type="transmembrane region" description="Helical" evidence="6">
    <location>
        <begin position="159"/>
        <end position="178"/>
    </location>
</feature>
<gene>
    <name evidence="9" type="ORF">TeGR_g3165</name>
</gene>
<evidence type="ECO:0000259" key="8">
    <source>
        <dbReference type="Pfam" id="PF04893"/>
    </source>
</evidence>
<dbReference type="Proteomes" id="UP001165060">
    <property type="component" value="Unassembled WGS sequence"/>
</dbReference>
<evidence type="ECO:0000256" key="6">
    <source>
        <dbReference type="RuleBase" id="RU361264"/>
    </source>
</evidence>
<dbReference type="InterPro" id="IPR006977">
    <property type="entry name" value="Yip1_dom"/>
</dbReference>
<keyword evidence="10" id="KW-1185">Reference proteome</keyword>
<protein>
    <recommendedName>
        <fullName evidence="6">Protein YIPF</fullName>
    </recommendedName>
</protein>
<proteinExistence type="inferred from homology"/>
<keyword evidence="3 6" id="KW-0812">Transmembrane</keyword>
<feature type="transmembrane region" description="Helical" evidence="6">
    <location>
        <begin position="248"/>
        <end position="269"/>
    </location>
</feature>
<feature type="domain" description="Yip1" evidence="8">
    <location>
        <begin position="108"/>
        <end position="263"/>
    </location>
</feature>
<comment type="caution">
    <text evidence="9">The sequence shown here is derived from an EMBL/GenBank/DDBJ whole genome shotgun (WGS) entry which is preliminary data.</text>
</comment>
<feature type="transmembrane region" description="Helical" evidence="6">
    <location>
        <begin position="190"/>
        <end position="210"/>
    </location>
</feature>
<dbReference type="PANTHER" id="PTHR12822">
    <property type="entry name" value="PROTEIN YIPF"/>
    <property type="match status" value="1"/>
</dbReference>
<feature type="region of interest" description="Disordered" evidence="7">
    <location>
        <begin position="15"/>
        <end position="52"/>
    </location>
</feature>
<sequence length="271" mass="29320">MSSFSSVPVAEPADSLLLDTDDGSTDDWHKGVSSGNTFADAPDDPSWAQATAAAAPAPAAPASSLCWCFDVGSYKPYFDINTSEVAERLKESLKVWEENGHFVNQVLAKGAGPDAYGPFWLSMSLVFVVSVTSNINAWFGADKADFETDINALVHSLWIVYAFSFGMPIVSYFAMNCLGRRQVGVSFMQLFSLYGYSLSLFLPACLLCAIPNAAVQWTALLVATAFSAALILRNLITPIMEADAKSARALLGWFAGCQLILFLTLKVVFYK</sequence>
<keyword evidence="4 6" id="KW-1133">Transmembrane helix</keyword>
<dbReference type="InterPro" id="IPR039765">
    <property type="entry name" value="Yip5/YIPF1/YIPF2"/>
</dbReference>
<evidence type="ECO:0000313" key="9">
    <source>
        <dbReference type="EMBL" id="GMI30009.1"/>
    </source>
</evidence>
<evidence type="ECO:0000256" key="7">
    <source>
        <dbReference type="SAM" id="MobiDB-lite"/>
    </source>
</evidence>
<reference evidence="9 10" key="1">
    <citation type="journal article" date="2023" name="Commun. Biol.">
        <title>Genome analysis of Parmales, the sister group of diatoms, reveals the evolutionary specialization of diatoms from phago-mixotrophs to photoautotrophs.</title>
        <authorList>
            <person name="Ban H."/>
            <person name="Sato S."/>
            <person name="Yoshikawa S."/>
            <person name="Yamada K."/>
            <person name="Nakamura Y."/>
            <person name="Ichinomiya M."/>
            <person name="Sato N."/>
            <person name="Blanc-Mathieu R."/>
            <person name="Endo H."/>
            <person name="Kuwata A."/>
            <person name="Ogata H."/>
        </authorList>
    </citation>
    <scope>NUCLEOTIDE SEQUENCE [LARGE SCALE GENOMIC DNA]</scope>
</reference>
<comment type="subcellular location">
    <subcellularLocation>
        <location evidence="6">Golgi apparatus membrane</location>
        <topology evidence="6">Multi-pass membrane protein</topology>
    </subcellularLocation>
    <subcellularLocation>
        <location evidence="1">Membrane</location>
        <topology evidence="1">Multi-pass membrane protein</topology>
    </subcellularLocation>
</comment>